<dbReference type="EMBL" id="VFRA01000001">
    <property type="protein sequence ID" value="TQO20961.1"/>
    <property type="molecule type" value="Genomic_DNA"/>
</dbReference>
<sequence>MGSSSGSRAGIVPLALIGVLAGIFSGLFGIGGGTLIVPALALWLSFPQRLAAGTSLAAILPMAVVGATSYGVQGNIDWTAAALLAFGVIFGAQLGSYLLAKAPVAFLQWAFLGFLAVVIVSLWVVVPQRDNVISMSVGVGALLLLTGFIVGIFSSLLGVGGGVVLVPVLILFFGTSDLIAKGSSLAMMIPGAISGTIGNRRRKNVNLRAAAIIGIAGSVTAPFGALLAAWIDPFIGNILFSVYLAFIAAQLLWRKIKRRK</sequence>
<feature type="transmembrane region" description="Helical" evidence="6">
    <location>
        <begin position="132"/>
        <end position="153"/>
    </location>
</feature>
<keyword evidence="6" id="KW-1003">Cell membrane</keyword>
<protein>
    <recommendedName>
        <fullName evidence="6">Probable membrane transporter protein</fullName>
    </recommendedName>
</protein>
<comment type="similarity">
    <text evidence="2 6">Belongs to the 4-toluene sulfonate uptake permease (TSUP) (TC 2.A.102) family.</text>
</comment>
<dbReference type="OrthoDB" id="3700425at2"/>
<dbReference type="PANTHER" id="PTHR43701:SF2">
    <property type="entry name" value="MEMBRANE TRANSPORTER PROTEIN YJNA-RELATED"/>
    <property type="match status" value="1"/>
</dbReference>
<organism evidence="7 8">
    <name type="scientific">Rhodoglobus vestalii</name>
    <dbReference type="NCBI Taxonomy" id="193384"/>
    <lineage>
        <taxon>Bacteria</taxon>
        <taxon>Bacillati</taxon>
        <taxon>Actinomycetota</taxon>
        <taxon>Actinomycetes</taxon>
        <taxon>Micrococcales</taxon>
        <taxon>Microbacteriaceae</taxon>
        <taxon>Rhodoglobus</taxon>
    </lineage>
</organism>
<evidence type="ECO:0000256" key="4">
    <source>
        <dbReference type="ARBA" id="ARBA00022989"/>
    </source>
</evidence>
<evidence type="ECO:0000256" key="3">
    <source>
        <dbReference type="ARBA" id="ARBA00022692"/>
    </source>
</evidence>
<dbReference type="PANTHER" id="PTHR43701">
    <property type="entry name" value="MEMBRANE TRANSPORTER PROTEIN MJ0441-RELATED"/>
    <property type="match status" value="1"/>
</dbReference>
<gene>
    <name evidence="7" type="ORF">FB472_2621</name>
</gene>
<evidence type="ECO:0000256" key="6">
    <source>
        <dbReference type="RuleBase" id="RU363041"/>
    </source>
</evidence>
<evidence type="ECO:0000256" key="1">
    <source>
        <dbReference type="ARBA" id="ARBA00004141"/>
    </source>
</evidence>
<dbReference type="GO" id="GO:0005886">
    <property type="term" value="C:plasma membrane"/>
    <property type="evidence" value="ECO:0007669"/>
    <property type="project" value="UniProtKB-SubCell"/>
</dbReference>
<keyword evidence="5 6" id="KW-0472">Membrane</keyword>
<keyword evidence="8" id="KW-1185">Reference proteome</keyword>
<accession>A0A8H2PUW1</accession>
<evidence type="ECO:0000313" key="8">
    <source>
        <dbReference type="Proteomes" id="UP000316560"/>
    </source>
</evidence>
<dbReference type="InterPro" id="IPR002781">
    <property type="entry name" value="TM_pro_TauE-like"/>
</dbReference>
<feature type="transmembrane region" description="Helical" evidence="6">
    <location>
        <begin position="159"/>
        <end position="180"/>
    </location>
</feature>
<feature type="transmembrane region" description="Helical" evidence="6">
    <location>
        <begin position="79"/>
        <end position="100"/>
    </location>
</feature>
<comment type="subcellular location">
    <subcellularLocation>
        <location evidence="6">Cell membrane</location>
        <topology evidence="6">Multi-pass membrane protein</topology>
    </subcellularLocation>
    <subcellularLocation>
        <location evidence="1">Membrane</location>
        <topology evidence="1">Multi-pass membrane protein</topology>
    </subcellularLocation>
</comment>
<name>A0A8H2PUW1_9MICO</name>
<dbReference type="Proteomes" id="UP000316560">
    <property type="component" value="Unassembled WGS sequence"/>
</dbReference>
<evidence type="ECO:0000256" key="2">
    <source>
        <dbReference type="ARBA" id="ARBA00009142"/>
    </source>
</evidence>
<dbReference type="InterPro" id="IPR051598">
    <property type="entry name" value="TSUP/Inactive_protease-like"/>
</dbReference>
<feature type="transmembrane region" description="Helical" evidence="6">
    <location>
        <begin position="50"/>
        <end position="72"/>
    </location>
</feature>
<keyword evidence="4 6" id="KW-1133">Transmembrane helix</keyword>
<feature type="transmembrane region" description="Helical" evidence="6">
    <location>
        <begin position="234"/>
        <end position="253"/>
    </location>
</feature>
<evidence type="ECO:0000313" key="7">
    <source>
        <dbReference type="EMBL" id="TQO20961.1"/>
    </source>
</evidence>
<keyword evidence="3 6" id="KW-0812">Transmembrane</keyword>
<evidence type="ECO:0000256" key="5">
    <source>
        <dbReference type="ARBA" id="ARBA00023136"/>
    </source>
</evidence>
<dbReference type="RefSeq" id="WP_141991188.1">
    <property type="nucleotide sequence ID" value="NZ_VFRA01000001.1"/>
</dbReference>
<proteinExistence type="inferred from homology"/>
<reference evidence="7 8" key="1">
    <citation type="submission" date="2019-06" db="EMBL/GenBank/DDBJ databases">
        <title>Sequencing the genomes of 1000 actinobacteria strains.</title>
        <authorList>
            <person name="Klenk H.-P."/>
        </authorList>
    </citation>
    <scope>NUCLEOTIDE SEQUENCE [LARGE SCALE GENOMIC DNA]</scope>
    <source>
        <strain evidence="7 8">DSM 21947</strain>
    </source>
</reference>
<feature type="transmembrane region" description="Helical" evidence="6">
    <location>
        <begin position="12"/>
        <end position="44"/>
    </location>
</feature>
<dbReference type="AlphaFoldDB" id="A0A8H2PUW1"/>
<comment type="caution">
    <text evidence="7">The sequence shown here is derived from an EMBL/GenBank/DDBJ whole genome shotgun (WGS) entry which is preliminary data.</text>
</comment>
<feature type="transmembrane region" description="Helical" evidence="6">
    <location>
        <begin position="209"/>
        <end position="228"/>
    </location>
</feature>
<feature type="transmembrane region" description="Helical" evidence="6">
    <location>
        <begin position="106"/>
        <end position="125"/>
    </location>
</feature>
<dbReference type="Pfam" id="PF01925">
    <property type="entry name" value="TauE"/>
    <property type="match status" value="2"/>
</dbReference>